<comment type="caution">
    <text evidence="1">The sequence shown here is derived from an EMBL/GenBank/DDBJ whole genome shotgun (WGS) entry which is preliminary data.</text>
</comment>
<evidence type="ECO:0000313" key="2">
    <source>
        <dbReference type="Proteomes" id="UP000018209"/>
    </source>
</evidence>
<name>A0ABQ0IVU3_GLUTH</name>
<dbReference type="Proteomes" id="UP000018209">
    <property type="component" value="Unassembled WGS sequence"/>
</dbReference>
<dbReference type="EMBL" id="BASM01000016">
    <property type="protein sequence ID" value="GAD26338.1"/>
    <property type="molecule type" value="Genomic_DNA"/>
</dbReference>
<proteinExistence type="predicted"/>
<sequence>MLQSAFLKLLELKPSNIRNVEAYLVRTAQNTAYDTGRRERNGPLSFIEDEDIKEFPCSDSAKLQSDQCLNFSV</sequence>
<gene>
    <name evidence="1" type="ORF">NBRC3257_1337</name>
</gene>
<keyword evidence="2" id="KW-1185">Reference proteome</keyword>
<reference evidence="1 2" key="1">
    <citation type="submission" date="2013-08" db="EMBL/GenBank/DDBJ databases">
        <title>Gluconobacter thailandicus NBRC 3257 whole genome sequence.</title>
        <authorList>
            <person name="Matsutani M."/>
            <person name="Yakushi T."/>
            <person name="Matsushita K."/>
        </authorList>
    </citation>
    <scope>NUCLEOTIDE SEQUENCE [LARGE SCALE GENOMIC DNA]</scope>
    <source>
        <strain evidence="1 2">NBRC 3257</strain>
    </source>
</reference>
<organism evidence="1 2">
    <name type="scientific">Gluconobacter thailandicus NBRC 3257</name>
    <dbReference type="NCBI Taxonomy" id="1381097"/>
    <lineage>
        <taxon>Bacteria</taxon>
        <taxon>Pseudomonadati</taxon>
        <taxon>Pseudomonadota</taxon>
        <taxon>Alphaproteobacteria</taxon>
        <taxon>Acetobacterales</taxon>
        <taxon>Acetobacteraceae</taxon>
        <taxon>Gluconobacter</taxon>
    </lineage>
</organism>
<protein>
    <submittedName>
        <fullName evidence="1">Uncharacterized protein</fullName>
    </submittedName>
</protein>
<accession>A0ABQ0IVU3</accession>
<evidence type="ECO:0000313" key="1">
    <source>
        <dbReference type="EMBL" id="GAD26338.1"/>
    </source>
</evidence>